<proteinExistence type="predicted"/>
<gene>
    <name evidence="1" type="ORF">S01H4_29342</name>
</gene>
<organism evidence="1">
    <name type="scientific">marine sediment metagenome</name>
    <dbReference type="NCBI Taxonomy" id="412755"/>
    <lineage>
        <taxon>unclassified sequences</taxon>
        <taxon>metagenomes</taxon>
        <taxon>ecological metagenomes</taxon>
    </lineage>
</organism>
<reference evidence="1" key="1">
    <citation type="journal article" date="2014" name="Front. Microbiol.">
        <title>High frequency of phylogenetically diverse reductive dehalogenase-homologous genes in deep subseafloor sedimentary metagenomes.</title>
        <authorList>
            <person name="Kawai M."/>
            <person name="Futagami T."/>
            <person name="Toyoda A."/>
            <person name="Takaki Y."/>
            <person name="Nishi S."/>
            <person name="Hori S."/>
            <person name="Arai W."/>
            <person name="Tsubouchi T."/>
            <person name="Morono Y."/>
            <person name="Uchiyama I."/>
            <person name="Ito T."/>
            <person name="Fujiyama A."/>
            <person name="Inagaki F."/>
            <person name="Takami H."/>
        </authorList>
    </citation>
    <scope>NUCLEOTIDE SEQUENCE</scope>
    <source>
        <strain evidence="1">Expedition CK06-06</strain>
    </source>
</reference>
<dbReference type="EMBL" id="BART01014949">
    <property type="protein sequence ID" value="GAG78794.1"/>
    <property type="molecule type" value="Genomic_DNA"/>
</dbReference>
<comment type="caution">
    <text evidence="1">The sequence shown here is derived from an EMBL/GenBank/DDBJ whole genome shotgun (WGS) entry which is preliminary data.</text>
</comment>
<sequence length="45" mass="5080">VILFNWTFFNLANNTLSSFAWQDMAVVLGPLFAKAFQKGKEAKKS</sequence>
<accession>X1AAJ1</accession>
<dbReference type="AlphaFoldDB" id="X1AAJ1"/>
<evidence type="ECO:0000313" key="1">
    <source>
        <dbReference type="EMBL" id="GAG78794.1"/>
    </source>
</evidence>
<name>X1AAJ1_9ZZZZ</name>
<protein>
    <submittedName>
        <fullName evidence="1">Uncharacterized protein</fullName>
    </submittedName>
</protein>
<feature type="non-terminal residue" evidence="1">
    <location>
        <position position="1"/>
    </location>
</feature>